<dbReference type="EMBL" id="WNME01000002">
    <property type="protein sequence ID" value="MUB62429.1"/>
    <property type="molecule type" value="Genomic_DNA"/>
</dbReference>
<dbReference type="GO" id="GO:0016829">
    <property type="term" value="F:lyase activity"/>
    <property type="evidence" value="ECO:0007669"/>
    <property type="project" value="UniProtKB-KW"/>
</dbReference>
<proteinExistence type="predicted"/>
<evidence type="ECO:0000313" key="2">
    <source>
        <dbReference type="EMBL" id="GKH02270.1"/>
    </source>
</evidence>
<dbReference type="Proteomes" id="UP001055091">
    <property type="component" value="Unassembled WGS sequence"/>
</dbReference>
<reference evidence="2" key="2">
    <citation type="submission" date="2022-01" db="EMBL/GenBank/DDBJ databases">
        <title>Novel bile acid biosynthetic pathways are enriched in the microbiome of centenarians.</title>
        <authorList>
            <person name="Sato Y."/>
            <person name="Atarashi K."/>
            <person name="Plichta R.D."/>
            <person name="Arai Y."/>
            <person name="Sasajima S."/>
            <person name="Kearney M.S."/>
            <person name="Suda W."/>
            <person name="Takeshita K."/>
            <person name="Sasaki T."/>
            <person name="Okamoto S."/>
            <person name="Skelly N.A."/>
            <person name="Okamura Y."/>
            <person name="Vlamakis H."/>
            <person name="Li Y."/>
            <person name="Tanoue T."/>
            <person name="Takei H."/>
            <person name="Nittono H."/>
            <person name="Narushima S."/>
            <person name="Irie J."/>
            <person name="Itoh H."/>
            <person name="Moriya K."/>
            <person name="Sugiura Y."/>
            <person name="Suematsu M."/>
            <person name="Moritoki N."/>
            <person name="Shibata S."/>
            <person name="Littman R.D."/>
            <person name="Fischbach A.M."/>
            <person name="Uwamino Y."/>
            <person name="Inoue T."/>
            <person name="Honda A."/>
            <person name="Hattori M."/>
            <person name="Murai T."/>
            <person name="Xavier J.R."/>
            <person name="Hirose N."/>
            <person name="Honda K."/>
        </authorList>
    </citation>
    <scope>NUCLEOTIDE SEQUENCE</scope>
    <source>
        <strain evidence="2">CE91-St55</strain>
    </source>
</reference>
<sequence length="308" mass="35111">MEKRYPRMALGAALIPWREDFTLDEPLFRKGVRALVNGGLKYIYTFGTAGEGYGVDDEMFTEITTVFADELKNTDVTPITGVISLSQAEMINRLNIAYELGIRDFQISFPSWGALTDEEVLVFFHDVCDCFPDCHFMHYNNGGRSKKLLKANDYIKLADEIPNLAAVKFMNDSLEDIINVVRADTPIQFVLSEYGYGLGCLYGECSMLFSSIATHLPTAWKLYEAGINKDINTITELEKEVTLSQEILFKTCGTPVINAAYDKLYVKSFIPEFPMRLYPPYQTFSDEQVTNYMNEMKVRLPQWFKQAL</sequence>
<dbReference type="SUPFAM" id="SSF51569">
    <property type="entry name" value="Aldolase"/>
    <property type="match status" value="1"/>
</dbReference>
<organism evidence="3 4">
    <name type="scientific">Hungatella hathewayi</name>
    <dbReference type="NCBI Taxonomy" id="154046"/>
    <lineage>
        <taxon>Bacteria</taxon>
        <taxon>Bacillati</taxon>
        <taxon>Bacillota</taxon>
        <taxon>Clostridia</taxon>
        <taxon>Lachnospirales</taxon>
        <taxon>Lachnospiraceae</taxon>
        <taxon>Hungatella</taxon>
    </lineage>
</organism>
<dbReference type="RefSeq" id="WP_055649042.1">
    <property type="nucleotide sequence ID" value="NZ_BQNJ01000002.1"/>
</dbReference>
<dbReference type="EMBL" id="BQNJ01000002">
    <property type="protein sequence ID" value="GKH02270.1"/>
    <property type="molecule type" value="Genomic_DNA"/>
</dbReference>
<name>A0A174L0Q0_9FIRM</name>
<protein>
    <submittedName>
        <fullName evidence="3">Uncharacterized protein</fullName>
    </submittedName>
</protein>
<dbReference type="Gene3D" id="3.20.20.70">
    <property type="entry name" value="Aldolase class I"/>
    <property type="match status" value="1"/>
</dbReference>
<dbReference type="OrthoDB" id="9778880at2"/>
<evidence type="ECO:0000313" key="3">
    <source>
        <dbReference type="EMBL" id="MUB62429.1"/>
    </source>
</evidence>
<dbReference type="AlphaFoldDB" id="A0A174L0Q0"/>
<evidence type="ECO:0000256" key="1">
    <source>
        <dbReference type="ARBA" id="ARBA00023239"/>
    </source>
</evidence>
<dbReference type="PANTHER" id="PTHR12128">
    <property type="entry name" value="DIHYDRODIPICOLINATE SYNTHASE"/>
    <property type="match status" value="1"/>
</dbReference>
<dbReference type="SMART" id="SM01130">
    <property type="entry name" value="DHDPS"/>
    <property type="match status" value="1"/>
</dbReference>
<dbReference type="CDD" id="cd00408">
    <property type="entry name" value="DHDPS-like"/>
    <property type="match status" value="1"/>
</dbReference>
<gene>
    <name evidence="2" type="ORF">CE91St55_42510</name>
    <name evidence="3" type="ORF">GNE07_05015</name>
</gene>
<dbReference type="Proteomes" id="UP000434223">
    <property type="component" value="Unassembled WGS sequence"/>
</dbReference>
<evidence type="ECO:0000313" key="4">
    <source>
        <dbReference type="Proteomes" id="UP000434223"/>
    </source>
</evidence>
<reference evidence="3 4" key="1">
    <citation type="submission" date="2019-09" db="EMBL/GenBank/DDBJ databases">
        <title>Draft genome sequencing of Hungatella hathewayi 123Y-2.</title>
        <authorList>
            <person name="Lv Q."/>
            <person name="Li S."/>
        </authorList>
    </citation>
    <scope>NUCLEOTIDE SEQUENCE [LARGE SCALE GENOMIC DNA]</scope>
    <source>
        <strain evidence="3 4">123Y-2</strain>
    </source>
</reference>
<comment type="caution">
    <text evidence="3">The sequence shown here is derived from an EMBL/GenBank/DDBJ whole genome shotgun (WGS) entry which is preliminary data.</text>
</comment>
<dbReference type="InterPro" id="IPR002220">
    <property type="entry name" value="DapA-like"/>
</dbReference>
<dbReference type="InterPro" id="IPR013785">
    <property type="entry name" value="Aldolase_TIM"/>
</dbReference>
<dbReference type="Pfam" id="PF00701">
    <property type="entry name" value="DHDPS"/>
    <property type="match status" value="1"/>
</dbReference>
<accession>A0A174L0Q0</accession>
<keyword evidence="1" id="KW-0456">Lyase</keyword>